<evidence type="ECO:0000256" key="1">
    <source>
        <dbReference type="SAM" id="MobiDB-lite"/>
    </source>
</evidence>
<dbReference type="EMBL" id="MU150438">
    <property type="protein sequence ID" value="KAF9456304.1"/>
    <property type="molecule type" value="Genomic_DNA"/>
</dbReference>
<accession>A0A9P5XSQ8</accession>
<proteinExistence type="predicted"/>
<name>A0A9P5XSQ8_9AGAR</name>
<dbReference type="Proteomes" id="UP000807353">
    <property type="component" value="Unassembled WGS sequence"/>
</dbReference>
<evidence type="ECO:0000313" key="2">
    <source>
        <dbReference type="EMBL" id="KAF9456304.1"/>
    </source>
</evidence>
<dbReference type="OrthoDB" id="3258324at2759"/>
<dbReference type="AlphaFoldDB" id="A0A9P5XSQ8"/>
<keyword evidence="3" id="KW-1185">Reference proteome</keyword>
<organism evidence="2 3">
    <name type="scientific">Collybia nuda</name>
    <dbReference type="NCBI Taxonomy" id="64659"/>
    <lineage>
        <taxon>Eukaryota</taxon>
        <taxon>Fungi</taxon>
        <taxon>Dikarya</taxon>
        <taxon>Basidiomycota</taxon>
        <taxon>Agaricomycotina</taxon>
        <taxon>Agaricomycetes</taxon>
        <taxon>Agaricomycetidae</taxon>
        <taxon>Agaricales</taxon>
        <taxon>Tricholomatineae</taxon>
        <taxon>Clitocybaceae</taxon>
        <taxon>Collybia</taxon>
    </lineage>
</organism>
<sequence>MSMADVSHGQASKLRRLVAAVRLPLSKKWQLVVMGDGRWMMHEGVYGLEGRHGYLRDHCSLFACGAGTAGAGTPGSFVLVYRWLFGSYECSDTNHDTSSFRFDGSTIPPPVLKATPTPSTHLPPELWMLIIRHATSGSASYDDGPEPVSFLSLPHNAPRLASHRALMRQKARLTLVCRAWHAYAQEVLFEFVWLSRERQARLLAGVVTGTTRGKYIRRLHVETPALERCSAADLRTILDHAPALAVYSDYRSVRRRNTLSMGAPLPLRSHAQTQPRCSRSPPPAHVTTFSPHTDPASPDSLLAALARPGNSLRRLSWTNYDDLSFHLRLSPLLLATSANLEFLELNFCSQLDASRDLDPTAILPCSRKEAYATSLTLPALKSLKVTLDNATFAVLATWDMPELRNLSVLAADFSYYSTRSVGATGTAGGNERTPSGFELFFLTHGEKVEQLELGHSSSVIEEHWVTAPPRRRNGNEDVGNTNPGSRRIPLSTWCPNLSTFICSADAEWNWQNPDWIAPHVLLPAHPGVRFIGVRDIGKRIVEGLASGSGGGTWGGGGGGDGDFFMLGEQIGSLLRREAFPSLLYVRDMSYGSDVLRRGGEEDLDSREVDFFDDECPGVGASGSRDSSGGGGRIGYGGNFSTTTATTVATATRRWPWARLDKPRSTSDLQQAARAHRVQDRLKVLRFWGAVLDRCREGGVWLEDWRGVNVTVGDLRRAGAAVVRGAGAGAGADVGVGEAGYC</sequence>
<comment type="caution">
    <text evidence="2">The sequence shown here is derived from an EMBL/GenBank/DDBJ whole genome shotgun (WGS) entry which is preliminary data.</text>
</comment>
<feature type="region of interest" description="Disordered" evidence="1">
    <location>
        <begin position="265"/>
        <end position="295"/>
    </location>
</feature>
<reference evidence="2" key="1">
    <citation type="submission" date="2020-11" db="EMBL/GenBank/DDBJ databases">
        <authorList>
            <consortium name="DOE Joint Genome Institute"/>
            <person name="Ahrendt S."/>
            <person name="Riley R."/>
            <person name="Andreopoulos W."/>
            <person name="Labutti K."/>
            <person name="Pangilinan J."/>
            <person name="Ruiz-Duenas F.J."/>
            <person name="Barrasa J.M."/>
            <person name="Sanchez-Garcia M."/>
            <person name="Camarero S."/>
            <person name="Miyauchi S."/>
            <person name="Serrano A."/>
            <person name="Linde D."/>
            <person name="Babiker R."/>
            <person name="Drula E."/>
            <person name="Ayuso-Fernandez I."/>
            <person name="Pacheco R."/>
            <person name="Padilla G."/>
            <person name="Ferreira P."/>
            <person name="Barriuso J."/>
            <person name="Kellner H."/>
            <person name="Castanera R."/>
            <person name="Alfaro M."/>
            <person name="Ramirez L."/>
            <person name="Pisabarro A.G."/>
            <person name="Kuo A."/>
            <person name="Tritt A."/>
            <person name="Lipzen A."/>
            <person name="He G."/>
            <person name="Yan M."/>
            <person name="Ng V."/>
            <person name="Cullen D."/>
            <person name="Martin F."/>
            <person name="Rosso M.-N."/>
            <person name="Henrissat B."/>
            <person name="Hibbett D."/>
            <person name="Martinez A.T."/>
            <person name="Grigoriev I.V."/>
        </authorList>
    </citation>
    <scope>NUCLEOTIDE SEQUENCE</scope>
    <source>
        <strain evidence="2">CBS 247.69</strain>
    </source>
</reference>
<protein>
    <submittedName>
        <fullName evidence="2">Uncharacterized protein</fullName>
    </submittedName>
</protein>
<gene>
    <name evidence="2" type="ORF">BDZ94DRAFT_1302630</name>
</gene>
<evidence type="ECO:0000313" key="3">
    <source>
        <dbReference type="Proteomes" id="UP000807353"/>
    </source>
</evidence>